<dbReference type="PANTHER" id="PTHR37984">
    <property type="entry name" value="PROTEIN CBG26694"/>
    <property type="match status" value="1"/>
</dbReference>
<evidence type="ECO:0000313" key="3">
    <source>
        <dbReference type="Proteomes" id="UP000031668"/>
    </source>
</evidence>
<dbReference type="InterPro" id="IPR043128">
    <property type="entry name" value="Rev_trsase/Diguanyl_cyclase"/>
</dbReference>
<sequence length="165" mass="19210">MQCSCFFMTYLTFVLLDDIINTGKYDTEHLSNAEKVLSRLDKFGHSNQRSKCKILQESTAYLGNKNDKDGIHPDKSSVQCLLDMPAPSNTKELKYWLGSVNFFTRFIPMLQPITSGLYNLLRKDTQWKWPHDEQKCFAYVKEKLSSCIWLTHYDPKLPLIMDTDV</sequence>
<accession>A0A0C2MY84</accession>
<reference evidence="2 3" key="1">
    <citation type="journal article" date="2014" name="Genome Biol. Evol.">
        <title>The genome of the myxosporean Thelohanellus kitauei shows adaptations to nutrient acquisition within its fish host.</title>
        <authorList>
            <person name="Yang Y."/>
            <person name="Xiong J."/>
            <person name="Zhou Z."/>
            <person name="Huo F."/>
            <person name="Miao W."/>
            <person name="Ran C."/>
            <person name="Liu Y."/>
            <person name="Zhang J."/>
            <person name="Feng J."/>
            <person name="Wang M."/>
            <person name="Wang M."/>
            <person name="Wang L."/>
            <person name="Yao B."/>
        </authorList>
    </citation>
    <scope>NUCLEOTIDE SEQUENCE [LARGE SCALE GENOMIC DNA]</scope>
    <source>
        <strain evidence="2">Wuqing</strain>
    </source>
</reference>
<dbReference type="Proteomes" id="UP000031668">
    <property type="component" value="Unassembled WGS sequence"/>
</dbReference>
<dbReference type="Gene3D" id="3.30.70.270">
    <property type="match status" value="2"/>
</dbReference>
<feature type="chain" id="PRO_5002169069" evidence="1">
    <location>
        <begin position="17"/>
        <end position="165"/>
    </location>
</feature>
<dbReference type="FunFam" id="3.30.70.270:FF:000020">
    <property type="entry name" value="Transposon Tf2-6 polyprotein-like Protein"/>
    <property type="match status" value="1"/>
</dbReference>
<dbReference type="PANTHER" id="PTHR37984:SF5">
    <property type="entry name" value="PROTEIN NYNRIN-LIKE"/>
    <property type="match status" value="1"/>
</dbReference>
<feature type="signal peptide" evidence="1">
    <location>
        <begin position="1"/>
        <end position="16"/>
    </location>
</feature>
<proteinExistence type="predicted"/>
<gene>
    <name evidence="2" type="ORF">RF11_16046</name>
</gene>
<keyword evidence="1" id="KW-0732">Signal</keyword>
<comment type="caution">
    <text evidence="2">The sequence shown here is derived from an EMBL/GenBank/DDBJ whole genome shotgun (WGS) entry which is preliminary data.</text>
</comment>
<dbReference type="AlphaFoldDB" id="A0A0C2MY84"/>
<evidence type="ECO:0000256" key="1">
    <source>
        <dbReference type="SAM" id="SignalP"/>
    </source>
</evidence>
<protein>
    <submittedName>
        <fullName evidence="2">Transposon Tf2-9 polyprotein</fullName>
    </submittedName>
</protein>
<dbReference type="SUPFAM" id="SSF56672">
    <property type="entry name" value="DNA/RNA polymerases"/>
    <property type="match status" value="1"/>
</dbReference>
<dbReference type="InterPro" id="IPR050951">
    <property type="entry name" value="Retrovirus_Pol_polyprotein"/>
</dbReference>
<keyword evidence="3" id="KW-1185">Reference proteome</keyword>
<dbReference type="EMBL" id="JWZT01003512">
    <property type="protein sequence ID" value="KII66582.1"/>
    <property type="molecule type" value="Genomic_DNA"/>
</dbReference>
<name>A0A0C2MY84_THEKT</name>
<dbReference type="InterPro" id="IPR043502">
    <property type="entry name" value="DNA/RNA_pol_sf"/>
</dbReference>
<organism evidence="2 3">
    <name type="scientific">Thelohanellus kitauei</name>
    <name type="common">Myxosporean</name>
    <dbReference type="NCBI Taxonomy" id="669202"/>
    <lineage>
        <taxon>Eukaryota</taxon>
        <taxon>Metazoa</taxon>
        <taxon>Cnidaria</taxon>
        <taxon>Myxozoa</taxon>
        <taxon>Myxosporea</taxon>
        <taxon>Bivalvulida</taxon>
        <taxon>Platysporina</taxon>
        <taxon>Myxobolidae</taxon>
        <taxon>Thelohanellus</taxon>
    </lineage>
</organism>
<dbReference type="OrthoDB" id="6765319at2759"/>
<evidence type="ECO:0000313" key="2">
    <source>
        <dbReference type="EMBL" id="KII66582.1"/>
    </source>
</evidence>
<dbReference type="OMA" id="CKILQES"/>